<sequence>MNTQTNAANAVQFAINCVSDHSLVERIHQLSPHKREQLTTILSHEIEKACSVYVPLLAYSDATGSEIVVNFVDGAIEGGTN</sequence>
<name>A0ABT8JFJ0_9BACL</name>
<protein>
    <submittedName>
        <fullName evidence="1">Uncharacterized protein</fullName>
    </submittedName>
</protein>
<comment type="caution">
    <text evidence="1">The sequence shown here is derived from an EMBL/GenBank/DDBJ whole genome shotgun (WGS) entry which is preliminary data.</text>
</comment>
<reference evidence="1" key="1">
    <citation type="submission" date="2023-03" db="EMBL/GenBank/DDBJ databases">
        <title>MT1 and MT2 Draft Genomes of Novel Species.</title>
        <authorList>
            <person name="Venkateswaran K."/>
        </authorList>
    </citation>
    <scope>NUCLEOTIDE SEQUENCE</scope>
    <source>
        <strain evidence="1">F6_3S_P_1C</strain>
    </source>
</reference>
<proteinExistence type="predicted"/>
<dbReference type="RefSeq" id="WP_024630873.1">
    <property type="nucleotide sequence ID" value="NZ_JAROCD010000011.1"/>
</dbReference>
<evidence type="ECO:0000313" key="1">
    <source>
        <dbReference type="EMBL" id="MDN4603893.1"/>
    </source>
</evidence>
<accession>A0ABT8JFJ0</accession>
<organism evidence="1 2">
    <name type="scientific">Paenibacillus vandeheii</name>
    <dbReference type="NCBI Taxonomy" id="3035917"/>
    <lineage>
        <taxon>Bacteria</taxon>
        <taxon>Bacillati</taxon>
        <taxon>Bacillota</taxon>
        <taxon>Bacilli</taxon>
        <taxon>Bacillales</taxon>
        <taxon>Paenibacillaceae</taxon>
        <taxon>Paenibacillus</taxon>
    </lineage>
</organism>
<dbReference type="EMBL" id="JAROCD010000011">
    <property type="protein sequence ID" value="MDN4603893.1"/>
    <property type="molecule type" value="Genomic_DNA"/>
</dbReference>
<dbReference type="Proteomes" id="UP001174205">
    <property type="component" value="Unassembled WGS sequence"/>
</dbReference>
<keyword evidence="2" id="KW-1185">Reference proteome</keyword>
<gene>
    <name evidence="1" type="ORF">P5G61_21805</name>
</gene>
<evidence type="ECO:0000313" key="2">
    <source>
        <dbReference type="Proteomes" id="UP001174205"/>
    </source>
</evidence>